<keyword evidence="5 6" id="KW-0456">Lyase</keyword>
<evidence type="ECO:0000256" key="6">
    <source>
        <dbReference type="RuleBase" id="RU000382"/>
    </source>
</evidence>
<protein>
    <submittedName>
        <fullName evidence="7">Aspartate aminotransferase family protein</fullName>
    </submittedName>
</protein>
<evidence type="ECO:0000256" key="4">
    <source>
        <dbReference type="ARBA" id="ARBA00022898"/>
    </source>
</evidence>
<evidence type="ECO:0000256" key="5">
    <source>
        <dbReference type="ARBA" id="ARBA00023239"/>
    </source>
</evidence>
<keyword evidence="7" id="KW-0032">Aminotransferase</keyword>
<dbReference type="SUPFAM" id="SSF53383">
    <property type="entry name" value="PLP-dependent transferases"/>
    <property type="match status" value="1"/>
</dbReference>
<sequence>MLFDTQTNLTVDQKVDHFFDAQSKYTYENYIHKALQYVMSFLDRDHFYPGEICDFQEKKHLLSSDTNETLSIAEALEEIKELYLDHTIAFHHPSYVAHLNCPVLLPALVGDLIASSVNTAVETWDQSISATYIEQEMIRWICNKMNLPSTSDGVFTSGGTQSNFMALLIARDDYAFRHFGLNLKENGWSDEVSKFRFFCSDKAHFSIKKNAALMGMGYDAVIPVSTDEKMKMKPEALVQAIEKEKQLGNIPVAVVATVGTTDFGSFDPIDIIAKIAKEYDIWFHVDGAYGGSYVLTETHRQLLKGIEHADSVTIDFHKTMFQPVCSSAFLVKDTKYFKYVSYYADYLNPLEHRDLECPNLIEKSIQTTRRFDALKLWFTLKMTGEKNIGAFLEKVHYLALDLYYSIKDDPYFELVHKPELSTLVFRFNDPEIESDSVLDIINLYIKNTLFKSGQASVVSTKFDQKIYLKFTLLNPKSTIDDLLYIIRMIKETGLNYLAEKSSLIEK</sequence>
<gene>
    <name evidence="7" type="ORF">GCM10009430_16760</name>
</gene>
<dbReference type="PRINTS" id="PR00800">
    <property type="entry name" value="YHDCRBOXLASE"/>
</dbReference>
<dbReference type="GO" id="GO:0008483">
    <property type="term" value="F:transaminase activity"/>
    <property type="evidence" value="ECO:0007669"/>
    <property type="project" value="UniProtKB-KW"/>
</dbReference>
<dbReference type="Pfam" id="PF00282">
    <property type="entry name" value="Pyridoxal_deC"/>
    <property type="match status" value="1"/>
</dbReference>
<proteinExistence type="inferred from homology"/>
<accession>A0ABN1IP81</accession>
<dbReference type="InterPro" id="IPR015421">
    <property type="entry name" value="PyrdxlP-dep_Trfase_major"/>
</dbReference>
<reference evidence="7 8" key="1">
    <citation type="journal article" date="2019" name="Int. J. Syst. Evol. Microbiol.">
        <title>The Global Catalogue of Microorganisms (GCM) 10K type strain sequencing project: providing services to taxonomists for standard genome sequencing and annotation.</title>
        <authorList>
            <consortium name="The Broad Institute Genomics Platform"/>
            <consortium name="The Broad Institute Genome Sequencing Center for Infectious Disease"/>
            <person name="Wu L."/>
            <person name="Ma J."/>
        </authorList>
    </citation>
    <scope>NUCLEOTIDE SEQUENCE [LARGE SCALE GENOMIC DNA]</scope>
    <source>
        <strain evidence="7 8">JCM 15974</strain>
    </source>
</reference>
<dbReference type="EMBL" id="BAAAGE010000001">
    <property type="protein sequence ID" value="GAA0718512.1"/>
    <property type="molecule type" value="Genomic_DNA"/>
</dbReference>
<dbReference type="PANTHER" id="PTHR45677:SF8">
    <property type="entry name" value="CYSTEINE SULFINIC ACID DECARBOXYLASE"/>
    <property type="match status" value="1"/>
</dbReference>
<dbReference type="RefSeq" id="WP_343911881.1">
    <property type="nucleotide sequence ID" value="NZ_BAAAGE010000001.1"/>
</dbReference>
<dbReference type="CDD" id="cd06450">
    <property type="entry name" value="DOPA_deC_like"/>
    <property type="match status" value="1"/>
</dbReference>
<keyword evidence="3" id="KW-0210">Decarboxylase</keyword>
<dbReference type="Gene3D" id="3.90.1150.170">
    <property type="match status" value="1"/>
</dbReference>
<dbReference type="InterPro" id="IPR015424">
    <property type="entry name" value="PyrdxlP-dep_Trfase"/>
</dbReference>
<evidence type="ECO:0000313" key="7">
    <source>
        <dbReference type="EMBL" id="GAA0718512.1"/>
    </source>
</evidence>
<dbReference type="PANTHER" id="PTHR45677">
    <property type="entry name" value="GLUTAMATE DECARBOXYLASE-RELATED"/>
    <property type="match status" value="1"/>
</dbReference>
<evidence type="ECO:0000256" key="1">
    <source>
        <dbReference type="ARBA" id="ARBA00001933"/>
    </source>
</evidence>
<evidence type="ECO:0000256" key="2">
    <source>
        <dbReference type="ARBA" id="ARBA00009533"/>
    </source>
</evidence>
<dbReference type="InterPro" id="IPR002129">
    <property type="entry name" value="PyrdxlP-dep_de-COase"/>
</dbReference>
<evidence type="ECO:0000256" key="3">
    <source>
        <dbReference type="ARBA" id="ARBA00022793"/>
    </source>
</evidence>
<evidence type="ECO:0000313" key="8">
    <source>
        <dbReference type="Proteomes" id="UP001501758"/>
    </source>
</evidence>
<dbReference type="Gene3D" id="3.40.640.10">
    <property type="entry name" value="Type I PLP-dependent aspartate aminotransferase-like (Major domain)"/>
    <property type="match status" value="1"/>
</dbReference>
<name>A0ABN1IP81_9FLAO</name>
<organism evidence="7 8">
    <name type="scientific">Aquimarina litoralis</name>
    <dbReference type="NCBI Taxonomy" id="584605"/>
    <lineage>
        <taxon>Bacteria</taxon>
        <taxon>Pseudomonadati</taxon>
        <taxon>Bacteroidota</taxon>
        <taxon>Flavobacteriia</taxon>
        <taxon>Flavobacteriales</taxon>
        <taxon>Flavobacteriaceae</taxon>
        <taxon>Aquimarina</taxon>
    </lineage>
</organism>
<keyword evidence="8" id="KW-1185">Reference proteome</keyword>
<dbReference type="InterPro" id="IPR010977">
    <property type="entry name" value="Aromatic_deC"/>
</dbReference>
<dbReference type="Proteomes" id="UP001501758">
    <property type="component" value="Unassembled WGS sequence"/>
</dbReference>
<comment type="similarity">
    <text evidence="2 6">Belongs to the group II decarboxylase family.</text>
</comment>
<keyword evidence="7" id="KW-0808">Transferase</keyword>
<keyword evidence="4 6" id="KW-0663">Pyridoxal phosphate</keyword>
<comment type="caution">
    <text evidence="7">The sequence shown here is derived from an EMBL/GenBank/DDBJ whole genome shotgun (WGS) entry which is preliminary data.</text>
</comment>
<comment type="cofactor">
    <cofactor evidence="1 6">
        <name>pyridoxal 5'-phosphate</name>
        <dbReference type="ChEBI" id="CHEBI:597326"/>
    </cofactor>
</comment>